<dbReference type="PANTHER" id="PTHR48090">
    <property type="entry name" value="UNDECAPRENYL-PHOSPHATE 4-DEOXY-4-FORMAMIDO-L-ARABINOSE TRANSFERASE-RELATED"/>
    <property type="match status" value="1"/>
</dbReference>
<evidence type="ECO:0000259" key="1">
    <source>
        <dbReference type="Pfam" id="PF00535"/>
    </source>
</evidence>
<dbReference type="PANTHER" id="PTHR48090:SF7">
    <property type="entry name" value="RFBJ PROTEIN"/>
    <property type="match status" value="1"/>
</dbReference>
<dbReference type="GO" id="GO:0016740">
    <property type="term" value="F:transferase activity"/>
    <property type="evidence" value="ECO:0007669"/>
    <property type="project" value="UniProtKB-KW"/>
</dbReference>
<keyword evidence="2" id="KW-0808">Transferase</keyword>
<keyword evidence="3" id="KW-1185">Reference proteome</keyword>
<accession>A0A2S6I8Z9</accession>
<dbReference type="CDD" id="cd04179">
    <property type="entry name" value="DPM_DPG-synthase_like"/>
    <property type="match status" value="1"/>
</dbReference>
<dbReference type="InterPro" id="IPR029044">
    <property type="entry name" value="Nucleotide-diphossugar_trans"/>
</dbReference>
<dbReference type="Pfam" id="PF00535">
    <property type="entry name" value="Glycos_transf_2"/>
    <property type="match status" value="1"/>
</dbReference>
<name>A0A2S6I8Z9_9BACT</name>
<dbReference type="EMBL" id="PTJC01000005">
    <property type="protein sequence ID" value="PPK87976.1"/>
    <property type="molecule type" value="Genomic_DNA"/>
</dbReference>
<protein>
    <submittedName>
        <fullName evidence="2">Glycosyl transferase family 2</fullName>
    </submittedName>
</protein>
<gene>
    <name evidence="2" type="ORF">CLV84_0937</name>
</gene>
<dbReference type="OrthoDB" id="9810303at2"/>
<organism evidence="2 3">
    <name type="scientific">Neolewinella xylanilytica</name>
    <dbReference type="NCBI Taxonomy" id="1514080"/>
    <lineage>
        <taxon>Bacteria</taxon>
        <taxon>Pseudomonadati</taxon>
        <taxon>Bacteroidota</taxon>
        <taxon>Saprospiria</taxon>
        <taxon>Saprospirales</taxon>
        <taxon>Lewinellaceae</taxon>
        <taxon>Neolewinella</taxon>
    </lineage>
</organism>
<dbReference type="InterPro" id="IPR050256">
    <property type="entry name" value="Glycosyltransferase_2"/>
</dbReference>
<dbReference type="Proteomes" id="UP000237662">
    <property type="component" value="Unassembled WGS sequence"/>
</dbReference>
<dbReference type="Gene3D" id="3.90.550.10">
    <property type="entry name" value="Spore Coat Polysaccharide Biosynthesis Protein SpsA, Chain A"/>
    <property type="match status" value="1"/>
</dbReference>
<dbReference type="AlphaFoldDB" id="A0A2S6I8Z9"/>
<reference evidence="2 3" key="1">
    <citation type="submission" date="2018-02" db="EMBL/GenBank/DDBJ databases">
        <title>Genomic Encyclopedia of Archaeal and Bacterial Type Strains, Phase II (KMG-II): from individual species to whole genera.</title>
        <authorList>
            <person name="Goeker M."/>
        </authorList>
    </citation>
    <scope>NUCLEOTIDE SEQUENCE [LARGE SCALE GENOMIC DNA]</scope>
    <source>
        <strain evidence="2 3">DSM 29526</strain>
    </source>
</reference>
<dbReference type="RefSeq" id="WP_104418552.1">
    <property type="nucleotide sequence ID" value="NZ_PTJC01000005.1"/>
</dbReference>
<dbReference type="SUPFAM" id="SSF53448">
    <property type="entry name" value="Nucleotide-diphospho-sugar transferases"/>
    <property type="match status" value="1"/>
</dbReference>
<evidence type="ECO:0000313" key="3">
    <source>
        <dbReference type="Proteomes" id="UP000237662"/>
    </source>
</evidence>
<feature type="domain" description="Glycosyltransferase 2-like" evidence="1">
    <location>
        <begin position="2"/>
        <end position="162"/>
    </location>
</feature>
<dbReference type="InterPro" id="IPR001173">
    <property type="entry name" value="Glyco_trans_2-like"/>
</dbReference>
<sequence>MIIVPVYNEEPAILRRTLKALRGAGARILVVDDGSHPAVEVAVSPDVILLRHSVNLGQGAALETGMAFARKDQFVDILVHFDADGQHFPSDIANLLAPLFKGEADIVFGSRFMRQADRLRIPPMRRLILQLGRIFNRVVTSIQMTDAHIGLRALNRRAFERISLRENRMAYATELLWQVHKHELRWHEVPVAVVYTPYSRAKGQSSWNAFTIVGDIFLRIIYR</sequence>
<comment type="caution">
    <text evidence="2">The sequence shown here is derived from an EMBL/GenBank/DDBJ whole genome shotgun (WGS) entry which is preliminary data.</text>
</comment>
<evidence type="ECO:0000313" key="2">
    <source>
        <dbReference type="EMBL" id="PPK87976.1"/>
    </source>
</evidence>
<proteinExistence type="predicted"/>